<evidence type="ECO:0000256" key="1">
    <source>
        <dbReference type="ARBA" id="ARBA00004173"/>
    </source>
</evidence>
<comment type="subcellular location">
    <subcellularLocation>
        <location evidence="1">Mitochondrion</location>
    </subcellularLocation>
</comment>
<proteinExistence type="inferred from homology"/>
<reference evidence="6 7" key="2">
    <citation type="journal article" date="2013" name="Nature">
        <title>The zebrafish reference genome sequence and its relationship to the human genome.</title>
        <authorList>
            <consortium name="Genome Reference Consortium Zebrafish"/>
            <person name="Howe K."/>
            <person name="Clark M.D."/>
            <person name="Torroja C.F."/>
            <person name="Torrance J."/>
            <person name="Berthelot C."/>
            <person name="Muffato M."/>
            <person name="Collins J.E."/>
            <person name="Humphray S."/>
            <person name="McLaren K."/>
            <person name="Matthews L."/>
            <person name="McLaren S."/>
            <person name="Sealy I."/>
            <person name="Caccamo M."/>
            <person name="Churcher C."/>
            <person name="Scott C."/>
            <person name="Barrett J.C."/>
            <person name="Koch R."/>
            <person name="Rauch G.J."/>
            <person name="White S."/>
            <person name="Chow W."/>
            <person name="Kilian B."/>
            <person name="Quintais L.T."/>
            <person name="Guerra-Assuncao J.A."/>
            <person name="Zhou Y."/>
            <person name="Gu Y."/>
            <person name="Yen J."/>
            <person name="Vogel J.H."/>
            <person name="Eyre T."/>
            <person name="Redmond S."/>
            <person name="Banerjee R."/>
            <person name="Chi J."/>
            <person name="Fu B."/>
            <person name="Langley E."/>
            <person name="Maguire S.F."/>
            <person name="Laird G.K."/>
            <person name="Lloyd D."/>
            <person name="Kenyon E."/>
            <person name="Donaldson S."/>
            <person name="Sehra H."/>
            <person name="Almeida-King J."/>
            <person name="Loveland J."/>
            <person name="Trevanion S."/>
            <person name="Jones M."/>
            <person name="Quail M."/>
            <person name="Willey D."/>
            <person name="Hunt A."/>
            <person name="Burton J."/>
            <person name="Sims S."/>
            <person name="McLay K."/>
            <person name="Plumb B."/>
            <person name="Davis J."/>
            <person name="Clee C."/>
            <person name="Oliver K."/>
            <person name="Clark R."/>
            <person name="Riddle C."/>
            <person name="Elliot D."/>
            <person name="Eliott D."/>
            <person name="Threadgold G."/>
            <person name="Harden G."/>
            <person name="Ware D."/>
            <person name="Begum S."/>
            <person name="Mortimore B."/>
            <person name="Mortimer B."/>
            <person name="Kerry G."/>
            <person name="Heath P."/>
            <person name="Phillimore B."/>
            <person name="Tracey A."/>
            <person name="Corby N."/>
            <person name="Dunn M."/>
            <person name="Johnson C."/>
            <person name="Wood J."/>
            <person name="Clark S."/>
            <person name="Pelan S."/>
            <person name="Griffiths G."/>
            <person name="Smith M."/>
            <person name="Glithero R."/>
            <person name="Howden P."/>
            <person name="Barker N."/>
            <person name="Lloyd C."/>
            <person name="Stevens C."/>
            <person name="Harley J."/>
            <person name="Holt K."/>
            <person name="Panagiotidis G."/>
            <person name="Lovell J."/>
            <person name="Beasley H."/>
            <person name="Henderson C."/>
            <person name="Gordon D."/>
            <person name="Auger K."/>
            <person name="Wright D."/>
            <person name="Collins J."/>
            <person name="Raisen C."/>
            <person name="Dyer L."/>
            <person name="Leung K."/>
            <person name="Robertson L."/>
            <person name="Ambridge K."/>
            <person name="Leongamornlert D."/>
            <person name="McGuire S."/>
            <person name="Gilderthorp R."/>
            <person name="Griffiths C."/>
            <person name="Manthravadi D."/>
            <person name="Nichol S."/>
            <person name="Barker G."/>
            <person name="Whitehead S."/>
            <person name="Kay M."/>
            <person name="Brown J."/>
            <person name="Murnane C."/>
            <person name="Gray E."/>
            <person name="Humphries M."/>
            <person name="Sycamore N."/>
            <person name="Barker D."/>
            <person name="Saunders D."/>
            <person name="Wallis J."/>
            <person name="Babbage A."/>
            <person name="Hammond S."/>
            <person name="Mashreghi-Mohammadi M."/>
            <person name="Barr L."/>
            <person name="Martin S."/>
            <person name="Wray P."/>
            <person name="Ellington A."/>
            <person name="Matthews N."/>
            <person name="Ellwood M."/>
            <person name="Woodmansey R."/>
            <person name="Clark G."/>
            <person name="Cooper J."/>
            <person name="Cooper J."/>
            <person name="Tromans A."/>
            <person name="Grafham D."/>
            <person name="Skuce C."/>
            <person name="Pandian R."/>
            <person name="Andrews R."/>
            <person name="Harrison E."/>
            <person name="Kimberley A."/>
            <person name="Garnett J."/>
            <person name="Fosker N."/>
            <person name="Hall R."/>
            <person name="Garner P."/>
            <person name="Kelly D."/>
            <person name="Bird C."/>
            <person name="Palmer S."/>
            <person name="Gehring I."/>
            <person name="Berger A."/>
            <person name="Dooley C.M."/>
            <person name="Ersan-Urun Z."/>
            <person name="Eser C."/>
            <person name="Geiger H."/>
            <person name="Geisler M."/>
            <person name="Karotki L."/>
            <person name="Kirn A."/>
            <person name="Konantz J."/>
            <person name="Konantz M."/>
            <person name="Oberlander M."/>
            <person name="Rudolph-Geiger S."/>
            <person name="Teucke M."/>
            <person name="Lanz C."/>
            <person name="Raddatz G."/>
            <person name="Osoegawa K."/>
            <person name="Zhu B."/>
            <person name="Rapp A."/>
            <person name="Widaa S."/>
            <person name="Langford C."/>
            <person name="Yang F."/>
            <person name="Schuster S.C."/>
            <person name="Carter N.P."/>
            <person name="Harrow J."/>
            <person name="Ning Z."/>
            <person name="Herrero J."/>
            <person name="Searle S.M."/>
            <person name="Enright A."/>
            <person name="Geisler R."/>
            <person name="Plasterk R.H."/>
            <person name="Lee C."/>
            <person name="Westerfield M."/>
            <person name="de Jong P.J."/>
            <person name="Zon L.I."/>
            <person name="Postlethwait J.H."/>
            <person name="Nusslein-Volhard C."/>
            <person name="Hubbard T.J."/>
            <person name="Roest Crollius H."/>
            <person name="Rogers J."/>
            <person name="Stemple D.L."/>
        </authorList>
    </citation>
    <scope>NUCLEOTIDE SEQUENCE [LARGE SCALE GENOMIC DNA]</scope>
    <source>
        <strain evidence="6">Tuebingen</strain>
    </source>
</reference>
<dbReference type="AlphaFoldDB" id="E7F2E7"/>
<dbReference type="PANTHER" id="PTHR21043">
    <property type="entry name" value="IOJAP SUPERFAMILY ORTHOLOG"/>
    <property type="match status" value="1"/>
</dbReference>
<dbReference type="PhylomeDB" id="E7F2E7"/>
<evidence type="ECO:0000256" key="3">
    <source>
        <dbReference type="ARBA" id="ARBA00023128"/>
    </source>
</evidence>
<dbReference type="STRING" id="7955.ENSDARP00000105998"/>
<dbReference type="eggNOG" id="KOG3212">
    <property type="taxonomic scope" value="Eukaryota"/>
</dbReference>
<name>E7F2E7_DANRE</name>
<dbReference type="GO" id="GO:0017148">
    <property type="term" value="P:negative regulation of translation"/>
    <property type="evidence" value="ECO:0000318"/>
    <property type="project" value="GO_Central"/>
</dbReference>
<dbReference type="CTD" id="115416"/>
<dbReference type="GO" id="GO:0090071">
    <property type="term" value="P:negative regulation of ribosome biogenesis"/>
    <property type="evidence" value="ECO:0000318"/>
    <property type="project" value="GO_Central"/>
</dbReference>
<comment type="function">
    <text evidence="4">Required for normal mitochondrial ribosome function and mitochondrial translation. May play a role in ribosome biogenesis by preventing premature association of the 28S and 39S ribosomal subunits. Interacts with mitochondrial ribosomal protein uL14m (MRPL14), probably blocking formation of intersubunit bridge B8, preventing association of the 28S and 39S ribosomal subunits. Addition to isolated mitochondrial ribosomal subunits partially inhibits translation, probably by interfering with the association of the 28S and 39S ribosomal subunits and the formation of functional ribosomes. May also participate in the assembly and/or regulation of the stability of the large subunit of the mitochondrial ribosome. May function as a ribosomal silencing factor.</text>
</comment>
<dbReference type="AGR" id="ZFIN:ZDB-GENE-030131-4956"/>
<protein>
    <recommendedName>
        <fullName evidence="5">Mitochondrial assembly of ribosomal large subunit protein 1</fullName>
    </recommendedName>
</protein>
<dbReference type="OrthoDB" id="21330at2759"/>
<accession>A0A8M1P8V5</accession>
<dbReference type="Pfam" id="PF02410">
    <property type="entry name" value="RsfS"/>
    <property type="match status" value="1"/>
</dbReference>
<reference evidence="8" key="3">
    <citation type="journal article" date="2015" name="Nat. Commun.">
        <title>RFX transcription factors are essential for hearing in mice.</title>
        <authorList>
            <person name="Elkon R."/>
            <person name="Milon B."/>
            <person name="Morrison L."/>
            <person name="Shah M."/>
            <person name="Vijayakumar S."/>
            <person name="Racherla M."/>
            <person name="Leitch C.C."/>
            <person name="Silipino L."/>
            <person name="Hadi S."/>
            <person name="Weiss-Gayet M."/>
            <person name="Barras E."/>
            <person name="Schmid C.D."/>
            <person name="Ait-Lounis A."/>
            <person name="Barnes A."/>
            <person name="Song Y."/>
            <person name="Eisenman D.J."/>
            <person name="Eliyahu E."/>
            <person name="Frolenkov G.I."/>
            <person name="Strome S.E."/>
            <person name="Durand B."/>
            <person name="Zaghloul N.A."/>
            <person name="Jones S.M."/>
            <person name="Reith W."/>
            <person name="Hertzano R."/>
        </authorList>
    </citation>
    <scope>NUCLEOTIDE SEQUENCE</scope>
    <source>
        <strain evidence="8">Tuebingen</strain>
    </source>
</reference>
<evidence type="ECO:0000313" key="6">
    <source>
        <dbReference type="Ensembl" id="ENSDARP00000105998"/>
    </source>
</evidence>
<dbReference type="FunFam" id="3.30.460.10:FF:000018">
    <property type="entry name" value="Mitochondrial assembly of ribosomal large subunit 1"/>
    <property type="match status" value="1"/>
</dbReference>
<dbReference type="PaxDb" id="7955-ENSDARP00000105998"/>
<dbReference type="Gene3D" id="3.30.460.10">
    <property type="entry name" value="Beta Polymerase, domain 2"/>
    <property type="match status" value="1"/>
</dbReference>
<dbReference type="SMR" id="E7F2E7"/>
<reference evidence="6" key="1">
    <citation type="submission" date="2011-04" db="UniProtKB">
        <authorList>
            <consortium name="Ensembl"/>
        </authorList>
    </citation>
    <scope>IDENTIFICATION</scope>
    <source>
        <strain evidence="6">Tuebingen</strain>
    </source>
</reference>
<dbReference type="KEGG" id="dre:796868"/>
<evidence type="ECO:0000313" key="8">
    <source>
        <dbReference type="RefSeq" id="NP_001313544.1"/>
    </source>
</evidence>
<reference evidence="8" key="4">
    <citation type="submission" date="2025-04" db="UniProtKB">
        <authorList>
            <consortium name="RefSeq"/>
        </authorList>
    </citation>
    <scope>IDENTIFICATION</scope>
    <source>
        <strain evidence="8">Tuebingen</strain>
    </source>
</reference>
<dbReference type="ZFIN" id="ZDB-GENE-030131-4956">
    <property type="gene designation" value="malsu1"/>
</dbReference>
<dbReference type="GO" id="GO:0005739">
    <property type="term" value="C:mitochondrion"/>
    <property type="evidence" value="ECO:0000318"/>
    <property type="project" value="GO_Central"/>
</dbReference>
<evidence type="ECO:0000313" key="9">
    <source>
        <dbReference type="ZFIN" id="ZDB-GENE-030131-4956"/>
    </source>
</evidence>
<gene>
    <name evidence="8 9" type="primary">malsu1</name>
    <name evidence="8" type="synonym">fe14g02</name>
    <name evidence="8" type="synonym">si:zfos-1192g2.3</name>
    <name evidence="8" type="synonym">wu:fe14g02</name>
</gene>
<evidence type="ECO:0000256" key="2">
    <source>
        <dbReference type="ARBA" id="ARBA00010574"/>
    </source>
</evidence>
<dbReference type="HAMAP" id="MF_01477">
    <property type="entry name" value="Iojap_RsfS"/>
    <property type="match status" value="1"/>
</dbReference>
<evidence type="ECO:0000256" key="5">
    <source>
        <dbReference type="ARBA" id="ARBA00073331"/>
    </source>
</evidence>
<keyword evidence="7" id="KW-1185">Reference proteome</keyword>
<dbReference type="InterPro" id="IPR043519">
    <property type="entry name" value="NT_sf"/>
</dbReference>
<dbReference type="InterPro" id="IPR004394">
    <property type="entry name" value="Iojap/RsfS/C7orf30"/>
</dbReference>
<dbReference type="Proteomes" id="UP000000437">
    <property type="component" value="Chromosome 16"/>
</dbReference>
<dbReference type="GeneID" id="796868"/>
<comment type="similarity">
    <text evidence="2">Belongs to the Iojap/RsfS family.</text>
</comment>
<dbReference type="PANTHER" id="PTHR21043:SF0">
    <property type="entry name" value="MITOCHONDRIAL ASSEMBLY OF RIBOSOMAL LARGE SUBUNIT PROTEIN 1"/>
    <property type="match status" value="1"/>
</dbReference>
<dbReference type="Ensembl" id="ENSDART00000126646.3">
    <property type="protein sequence ID" value="ENSDARP00000105998.1"/>
    <property type="gene ID" value="ENSDARG00000091079.3"/>
</dbReference>
<keyword evidence="3" id="KW-0496">Mitochondrion</keyword>
<dbReference type="HOGENOM" id="CLU_1255596_0_0_1"/>
<dbReference type="GeneTree" id="ENSGT00390000015035"/>
<dbReference type="Bgee" id="ENSDARG00000091079">
    <property type="expression patterns" value="Expressed in muscle tissue and 28 other cell types or tissues"/>
</dbReference>
<dbReference type="GO" id="GO:0043023">
    <property type="term" value="F:ribosomal large subunit binding"/>
    <property type="evidence" value="ECO:0000318"/>
    <property type="project" value="GO_Central"/>
</dbReference>
<evidence type="ECO:0000256" key="4">
    <source>
        <dbReference type="ARBA" id="ARBA00053669"/>
    </source>
</evidence>
<accession>E7F2E7</accession>
<dbReference type="RefSeq" id="NP_001313544.1">
    <property type="nucleotide sequence ID" value="NM_001326615.1"/>
</dbReference>
<dbReference type="SUPFAM" id="SSF81301">
    <property type="entry name" value="Nucleotidyltransferase"/>
    <property type="match status" value="1"/>
</dbReference>
<dbReference type="EMBL" id="CU861504">
    <property type="status" value="NOT_ANNOTATED_CDS"/>
    <property type="molecule type" value="Genomic_DNA"/>
</dbReference>
<dbReference type="NCBIfam" id="TIGR00090">
    <property type="entry name" value="rsfS_iojap_ybeB"/>
    <property type="match status" value="1"/>
</dbReference>
<evidence type="ECO:0000313" key="7">
    <source>
        <dbReference type="Proteomes" id="UP000000437"/>
    </source>
</evidence>
<organism evidence="6">
    <name type="scientific">Danio rerio</name>
    <name type="common">Zebrafish</name>
    <name type="synonym">Brachydanio rerio</name>
    <dbReference type="NCBI Taxonomy" id="7955"/>
    <lineage>
        <taxon>Eukaryota</taxon>
        <taxon>Metazoa</taxon>
        <taxon>Chordata</taxon>
        <taxon>Craniata</taxon>
        <taxon>Vertebrata</taxon>
        <taxon>Euteleostomi</taxon>
        <taxon>Actinopterygii</taxon>
        <taxon>Neopterygii</taxon>
        <taxon>Teleostei</taxon>
        <taxon>Ostariophysi</taxon>
        <taxon>Cypriniformes</taxon>
        <taxon>Danionidae</taxon>
        <taxon>Danioninae</taxon>
        <taxon>Danio</taxon>
    </lineage>
</organism>
<sequence length="220" mass="25019">MIAARCLASNAPLRVMFRAGGSSCVQRKVTTVLSGETTERHTRRRAGAAENYTHTREHNYSNTPAEHLHNYTTECAQVLDMPLLVSALRQENATDICVIRVAPELKYTDYMIIVSGASPRHLSAMAAFLIKVFKTLRKDEERHVRLEGSDCDDWKCIDFGSVVVHLMLRDCRDQFELEKLWTLRSCDEQLSRIPAETLPEDFIYHNTQHTPSASSNKHTD</sequence>